<accession>A0A4Y2KDE9</accession>
<name>A0A4Y2KDE9_ARAVE</name>
<evidence type="ECO:0000256" key="1">
    <source>
        <dbReference type="SAM" id="MobiDB-lite"/>
    </source>
</evidence>
<feature type="region of interest" description="Disordered" evidence="1">
    <location>
        <begin position="1"/>
        <end position="22"/>
    </location>
</feature>
<evidence type="ECO:0000313" key="2">
    <source>
        <dbReference type="EMBL" id="GBN00295.1"/>
    </source>
</evidence>
<comment type="caution">
    <text evidence="2">The sequence shown here is derived from an EMBL/GenBank/DDBJ whole genome shotgun (WGS) entry which is preliminary data.</text>
</comment>
<dbReference type="OrthoDB" id="6435517at2759"/>
<dbReference type="AlphaFoldDB" id="A0A4Y2KDE9"/>
<proteinExistence type="predicted"/>
<keyword evidence="3" id="KW-1185">Reference proteome</keyword>
<dbReference type="Proteomes" id="UP000499080">
    <property type="component" value="Unassembled WGS sequence"/>
</dbReference>
<gene>
    <name evidence="2" type="ORF">AVEN_99823_1</name>
</gene>
<reference evidence="2 3" key="1">
    <citation type="journal article" date="2019" name="Sci. Rep.">
        <title>Orb-weaving spider Araneus ventricosus genome elucidates the spidroin gene catalogue.</title>
        <authorList>
            <person name="Kono N."/>
            <person name="Nakamura H."/>
            <person name="Ohtoshi R."/>
            <person name="Moran D.A.P."/>
            <person name="Shinohara A."/>
            <person name="Yoshida Y."/>
            <person name="Fujiwara M."/>
            <person name="Mori M."/>
            <person name="Tomita M."/>
            <person name="Arakawa K."/>
        </authorList>
    </citation>
    <scope>NUCLEOTIDE SEQUENCE [LARGE SCALE GENOMIC DNA]</scope>
</reference>
<organism evidence="2 3">
    <name type="scientific">Araneus ventricosus</name>
    <name type="common">Orbweaver spider</name>
    <name type="synonym">Epeira ventricosa</name>
    <dbReference type="NCBI Taxonomy" id="182803"/>
    <lineage>
        <taxon>Eukaryota</taxon>
        <taxon>Metazoa</taxon>
        <taxon>Ecdysozoa</taxon>
        <taxon>Arthropoda</taxon>
        <taxon>Chelicerata</taxon>
        <taxon>Arachnida</taxon>
        <taxon>Araneae</taxon>
        <taxon>Araneomorphae</taxon>
        <taxon>Entelegynae</taxon>
        <taxon>Araneoidea</taxon>
        <taxon>Araneidae</taxon>
        <taxon>Araneus</taxon>
    </lineage>
</organism>
<evidence type="ECO:0000313" key="3">
    <source>
        <dbReference type="Proteomes" id="UP000499080"/>
    </source>
</evidence>
<dbReference type="EMBL" id="BGPR01004505">
    <property type="protein sequence ID" value="GBN00295.1"/>
    <property type="molecule type" value="Genomic_DNA"/>
</dbReference>
<protein>
    <submittedName>
        <fullName evidence="2">Uncharacterized protein</fullName>
    </submittedName>
</protein>
<sequence length="176" mass="20467">MKKKELGAEDRKRRKIDAEESEKASKFMKTFFMRPKESNSPDFKKSPNATILLRSKNDTQSKEEIIYETEQQGYDDDHLQILKKGGYLFKEEEDNLNDKHLSIDKEKDIAKQKEVIPVLPKAIEEHDIELLKFDTGTGKPVISDSLRLQILKLDSIYFKNSEGSFLPRNNRSMNKS</sequence>